<accession>A0A0G0MBP8</accession>
<feature type="transmembrane region" description="Helical" evidence="1">
    <location>
        <begin position="79"/>
        <end position="100"/>
    </location>
</feature>
<keyword evidence="1" id="KW-1133">Transmembrane helix</keyword>
<dbReference type="Proteomes" id="UP000034325">
    <property type="component" value="Unassembled WGS sequence"/>
</dbReference>
<feature type="transmembrane region" description="Helical" evidence="1">
    <location>
        <begin position="30"/>
        <end position="46"/>
    </location>
</feature>
<dbReference type="AlphaFoldDB" id="A0A0G0MBP8"/>
<reference evidence="2 3" key="1">
    <citation type="journal article" date="2015" name="Nature">
        <title>rRNA introns, odd ribosomes, and small enigmatic genomes across a large radiation of phyla.</title>
        <authorList>
            <person name="Brown C.T."/>
            <person name="Hug L.A."/>
            <person name="Thomas B.C."/>
            <person name="Sharon I."/>
            <person name="Castelle C.J."/>
            <person name="Singh A."/>
            <person name="Wilkins M.J."/>
            <person name="Williams K.H."/>
            <person name="Banfield J.F."/>
        </authorList>
    </citation>
    <scope>NUCLEOTIDE SEQUENCE [LARGE SCALE GENOMIC DNA]</scope>
</reference>
<comment type="caution">
    <text evidence="2">The sequence shown here is derived from an EMBL/GenBank/DDBJ whole genome shotgun (WGS) entry which is preliminary data.</text>
</comment>
<dbReference type="EMBL" id="LBWA01000008">
    <property type="protein sequence ID" value="KKQ97790.1"/>
    <property type="molecule type" value="Genomic_DNA"/>
</dbReference>
<gene>
    <name evidence="2" type="ORF">UT23_C0008G0063</name>
</gene>
<proteinExistence type="predicted"/>
<sequence length="109" mass="13024">MKKETLITMFYVLYFTWLFLITYLRPELNIINIFSITIVLFYFTFLREKKDFLWFWLGAAIPIIANGLTFSGWAPEVDILNLITTPLWLPMIWGTTFVALRKFFLLVTR</sequence>
<feature type="transmembrane region" description="Helical" evidence="1">
    <location>
        <begin position="7"/>
        <end position="24"/>
    </location>
</feature>
<feature type="transmembrane region" description="Helical" evidence="1">
    <location>
        <begin position="53"/>
        <end position="73"/>
    </location>
</feature>
<name>A0A0G0MBP8_9BACT</name>
<protein>
    <submittedName>
        <fullName evidence="2">Uncharacterized protein</fullName>
    </submittedName>
</protein>
<organism evidence="2 3">
    <name type="scientific">Candidatus Woesebacteria bacterium GW2011_GWA1_39_12</name>
    <dbReference type="NCBI Taxonomy" id="1618549"/>
    <lineage>
        <taxon>Bacteria</taxon>
        <taxon>Candidatus Woeseibacteriota</taxon>
    </lineage>
</organism>
<evidence type="ECO:0000313" key="2">
    <source>
        <dbReference type="EMBL" id="KKQ97790.1"/>
    </source>
</evidence>
<keyword evidence="1" id="KW-0812">Transmembrane</keyword>
<evidence type="ECO:0000256" key="1">
    <source>
        <dbReference type="SAM" id="Phobius"/>
    </source>
</evidence>
<evidence type="ECO:0000313" key="3">
    <source>
        <dbReference type="Proteomes" id="UP000034325"/>
    </source>
</evidence>
<keyword evidence="1" id="KW-0472">Membrane</keyword>